<feature type="compositionally biased region" description="Low complexity" evidence="1">
    <location>
        <begin position="1246"/>
        <end position="1267"/>
    </location>
</feature>
<dbReference type="InterPro" id="IPR022033">
    <property type="entry name" value="Rav1p_C"/>
</dbReference>
<name>A0A8B8UU55_SACPA</name>
<dbReference type="GeneID" id="54631626"/>
<dbReference type="InterPro" id="IPR052208">
    <property type="entry name" value="DmX-like/RAVE_component"/>
</dbReference>
<dbReference type="VEuPathDB" id="FungiDB:SPAR_J02170"/>
<feature type="domain" description="RAVE complex protein Rav1 C-terminal" evidence="2">
    <location>
        <begin position="571"/>
        <end position="1191"/>
    </location>
</feature>
<evidence type="ECO:0000256" key="1">
    <source>
        <dbReference type="SAM" id="MobiDB-lite"/>
    </source>
</evidence>
<dbReference type="GO" id="GO:0007035">
    <property type="term" value="P:vacuolar acidification"/>
    <property type="evidence" value="ECO:0007669"/>
    <property type="project" value="TreeGrafter"/>
</dbReference>
<proteinExistence type="predicted"/>
<sequence>MSLNFLPGRPNATLQTACQATWQNHTIFAYCSGNNLIILSNKFTRLQTIYTPKDCTAVDINSQNGFIALSFHNRVLIYKPIHQIMQNPKWTQCCQLFHDDTPVNCLRWSSDNELAIGSDFLSFWRIKDNFGVYQPILQWNQKQPKPVYNVIISQDSQLIVSVGKYDCNAKLWKRVSMVGEQAIFNLTMLPHPKPITAMRWKKEPDQVNKNNAASHALYTLCEDKVLRIWSCFEMEKNHTVQIWGEVPLSPTQKFCVIIDNWVIRHTLSKEELGNFNVSDSDIVILGSMTGELEILALNNLSQDPPKPMTKKTISYKKVKKATMLNDTKYLYFPEIQPYDDMKGKLSFLVHDLQGVIRHLVIDILQLISNESEDLSTTLEHKFTGHNKSVQKLVRSSDGEALLTTSRFSENGVWYPQKLSHGVSLRLQNIIQTESPIRFAVVHELGKLVICLLENGAFQAWECPTNRKEDSEQKQSYLRVETRLEEDKKIHPIVMLNTPEPKHSHERHFTALIFSDGSIKAFEVSLTRGIFEVKSDSLDINGDDIYRISIIDPVHQTFVSNRPLISLITKKGLTRTYKAIVNYNDRHVQWVKACEINTGIVNSTCIRGSSTGKLCIVDSTGKVMSLWDLNRGVLEYEETFHDTIEDIDWTSTAYGQSIVSIGFTGYALLYTQLRYDYTNNTPSYLPIEKIDITAHTAHNIGDSVWMKNGTFVVASGNQFYIKDKSLDLTDPFTYQSIGSRKILSNDILHLSSVLNGPLPVYHPQFLIQAIYANKLQLVKELLLRLFLALRKLDFESQDISNLDSNLGMDPLKYFIAKDRDYPVETFPDPYPCFNKTVSLALTEQLTKTTLPYLTRHQQITLITVIEAVDEVIKNENVVDYNGVRFLLGVKLFLSHKNVQKSILMRDVSWALHSDNKEILLSSIDRHITSWSRAREYRIAYWIKEQDLVKKFEDIAKYEFSKDDKRDPSRCAIFYLALKKKKILLSLWKMAIGHPEQQKMVRFISNDFTVPRWRTAALKNAFVLLSKHRYMDAAVFFLLTDSLKDCVNVLCKQVNDMDLAIGVCRAYEGDNGPVLGELLTSQMLPETIKENDRWKASFIYWKLRKQEVAIKALLTAPIDLENNSGIVDKEACVNRSFLVEDPALLYLYNHLRNRNLKYFIGSLNVEAKIECTLILRVTDILCRMGCNYLAVSLVKNWKFIERNSTPVQKLLKSPTKDRAYSAIGALASEPISTARMRPSLFDKFGLSNAPNMEAPNPNAKSPNNLLDDFLPPPSGSPSSVSLAQSSSSAPRSILDEFVSSSSYSQHKENLTPKVLNGSLEKADSSENKNEKSYKDISDDYSLQKPQKPKKSAITKNLLDDFI</sequence>
<dbReference type="InterPro" id="IPR036322">
    <property type="entry name" value="WD40_repeat_dom_sf"/>
</dbReference>
<reference evidence="3" key="1">
    <citation type="journal article" date="2017" name="Nat. Genet.">
        <title>Contrasting evolutionary genome dynamics between domesticated and wild yeasts.</title>
        <authorList>
            <person name="Yue J.X."/>
            <person name="Li J."/>
            <person name="Aigrain L."/>
            <person name="Hallin J."/>
            <person name="Persson K."/>
            <person name="Oliver K."/>
            <person name="Bergstrom A."/>
            <person name="Coupland P."/>
            <person name="Warringer J."/>
            <person name="Lagomarsino M.C."/>
            <person name="Fischer G."/>
            <person name="Durbin R."/>
            <person name="Liti G."/>
        </authorList>
    </citation>
    <scope>NUCLEOTIDE SEQUENCE</scope>
    <source>
        <strain evidence="3">CBS432</strain>
    </source>
</reference>
<evidence type="ECO:0000259" key="2">
    <source>
        <dbReference type="Pfam" id="PF12234"/>
    </source>
</evidence>
<dbReference type="PANTHER" id="PTHR13950">
    <property type="entry name" value="RABCONNECTIN-RELATED"/>
    <property type="match status" value="1"/>
</dbReference>
<gene>
    <name evidence="3" type="primary">RAV1</name>
    <name evidence="3" type="ORF">SPAR_J02170</name>
</gene>
<dbReference type="SMART" id="SM00320">
    <property type="entry name" value="WD40"/>
    <property type="match status" value="4"/>
</dbReference>
<accession>A0A8B8UU55</accession>
<protein>
    <submittedName>
        <fullName evidence="3">Rav1p</fullName>
    </submittedName>
</protein>
<dbReference type="Pfam" id="PF12234">
    <property type="entry name" value="Rav1p_C"/>
    <property type="match status" value="1"/>
</dbReference>
<dbReference type="InterPro" id="IPR015943">
    <property type="entry name" value="WD40/YVTN_repeat-like_dom_sf"/>
</dbReference>
<dbReference type="PANTHER" id="PTHR13950:SF9">
    <property type="entry name" value="RABCONNECTIN-3A"/>
    <property type="match status" value="1"/>
</dbReference>
<dbReference type="OrthoDB" id="342131at2759"/>
<reference evidence="3" key="3">
    <citation type="submission" date="2025-07" db="EMBL/GenBank/DDBJ databases">
        <authorList>
            <consortium name="NCBI Genome Project"/>
        </authorList>
    </citation>
    <scope>NUCLEOTIDE SEQUENCE</scope>
    <source>
        <strain evidence="3">CBS432</strain>
    </source>
</reference>
<dbReference type="Gene3D" id="2.130.10.10">
    <property type="entry name" value="YVTN repeat-like/Quinoprotein amine dehydrogenase"/>
    <property type="match status" value="2"/>
</dbReference>
<dbReference type="KEGG" id="spao:SPAR_J02170"/>
<dbReference type="InterPro" id="IPR001680">
    <property type="entry name" value="WD40_rpt"/>
</dbReference>
<feature type="compositionally biased region" description="Basic and acidic residues" evidence="1">
    <location>
        <begin position="1318"/>
        <end position="1335"/>
    </location>
</feature>
<reference evidence="3" key="2">
    <citation type="submission" date="2020-01" db="EMBL/GenBank/DDBJ databases">
        <title>Population-level Yeast Reference Genomes.</title>
        <authorList>
            <person name="Yue J.-X."/>
        </authorList>
    </citation>
    <scope>NUCLEOTIDE SEQUENCE</scope>
    <source>
        <strain evidence="3">CBS432</strain>
    </source>
</reference>
<evidence type="ECO:0000313" key="3">
    <source>
        <dbReference type="RefSeq" id="XP_033767297.1"/>
    </source>
</evidence>
<feature type="compositionally biased region" description="Low complexity" evidence="1">
    <location>
        <begin position="1274"/>
        <end position="1283"/>
    </location>
</feature>
<dbReference type="FunFam" id="2.130.10.10:FF:001094">
    <property type="entry name" value="Regulator of (H+)-ATPase in vacuolar membrane"/>
    <property type="match status" value="1"/>
</dbReference>
<dbReference type="RefSeq" id="XP_033767297.1">
    <property type="nucleotide sequence ID" value="XM_033911406.1"/>
</dbReference>
<feature type="region of interest" description="Disordered" evidence="1">
    <location>
        <begin position="1245"/>
        <end position="1283"/>
    </location>
</feature>
<feature type="region of interest" description="Disordered" evidence="1">
    <location>
        <begin position="1298"/>
        <end position="1360"/>
    </location>
</feature>
<dbReference type="SUPFAM" id="SSF50978">
    <property type="entry name" value="WD40 repeat-like"/>
    <property type="match status" value="2"/>
</dbReference>
<dbReference type="GO" id="GO:0043291">
    <property type="term" value="C:RAVE complex"/>
    <property type="evidence" value="ECO:0007669"/>
    <property type="project" value="TreeGrafter"/>
</dbReference>
<reference evidence="3" key="4">
    <citation type="submission" date="2025-08" db="UniProtKB">
        <authorList>
            <consortium name="RefSeq"/>
        </authorList>
    </citation>
    <scope>IDENTIFICATION</scope>
    <source>
        <strain evidence="3">CBS432</strain>
    </source>
</reference>
<organism evidence="3">
    <name type="scientific">Saccharomyces paradoxus</name>
    <name type="common">Yeast</name>
    <name type="synonym">Saccharomyces douglasii</name>
    <dbReference type="NCBI Taxonomy" id="27291"/>
    <lineage>
        <taxon>Eukaryota</taxon>
        <taxon>Fungi</taxon>
        <taxon>Dikarya</taxon>
        <taxon>Ascomycota</taxon>
        <taxon>Saccharomycotina</taxon>
        <taxon>Saccharomycetes</taxon>
        <taxon>Saccharomycetales</taxon>
        <taxon>Saccharomycetaceae</taxon>
        <taxon>Saccharomyces</taxon>
    </lineage>
</organism>